<accession>A0A1Y1IT02</accession>
<dbReference type="OrthoDB" id="10676607at2759"/>
<sequence length="383" mass="42438">MAVITPFRDIDVNQIQISEPKRNASGGLLANVTYGRGGGPLIFKSPKMPCPFGISEFTDKDKNVGTKWSLSLSFRHKETNQDVADFYDKMEEINERMIDLLHQSCALWFPTKNYSREFVGELFRPLITPSKKAEYAPTLHLKITERVMTQKDGSKTRELSDVFNTRKERIDARDVAKGDSVIALITPGTVYLAGKNVGMTLKMQQAVRFPSTNIRGCVIDVSESPSAPSAPGGDDDAMDDATSPAAEDVQYEEGEIAPQEETSNDREHKLAQINVVPRWLRSDADEMARVLRDLEELPGAIRRAKQEGIASRVIVVVDGANILSYFDEAKVILDALMDRHADEALVDKVIVTNANAETKLQFKLFAAATPSLREACAKITFVS</sequence>
<evidence type="ECO:0000313" key="3">
    <source>
        <dbReference type="Proteomes" id="UP000054558"/>
    </source>
</evidence>
<organism evidence="2 3">
    <name type="scientific">Klebsormidium nitens</name>
    <name type="common">Green alga</name>
    <name type="synonym">Ulothrix nitens</name>
    <dbReference type="NCBI Taxonomy" id="105231"/>
    <lineage>
        <taxon>Eukaryota</taxon>
        <taxon>Viridiplantae</taxon>
        <taxon>Streptophyta</taxon>
        <taxon>Klebsormidiophyceae</taxon>
        <taxon>Klebsormidiales</taxon>
        <taxon>Klebsormidiaceae</taxon>
        <taxon>Klebsormidium</taxon>
    </lineage>
</organism>
<protein>
    <submittedName>
        <fullName evidence="2">Uncharacterized protein</fullName>
    </submittedName>
</protein>
<evidence type="ECO:0000256" key="1">
    <source>
        <dbReference type="SAM" id="MobiDB-lite"/>
    </source>
</evidence>
<feature type="region of interest" description="Disordered" evidence="1">
    <location>
        <begin position="221"/>
        <end position="250"/>
    </location>
</feature>
<gene>
    <name evidence="2" type="ORF">KFL_010120070</name>
</gene>
<keyword evidence="3" id="KW-1185">Reference proteome</keyword>
<dbReference type="Proteomes" id="UP000054558">
    <property type="component" value="Unassembled WGS sequence"/>
</dbReference>
<evidence type="ECO:0000313" key="2">
    <source>
        <dbReference type="EMBL" id="GAQ92431.1"/>
    </source>
</evidence>
<dbReference type="EMBL" id="DF237961">
    <property type="protein sequence ID" value="GAQ92431.1"/>
    <property type="molecule type" value="Genomic_DNA"/>
</dbReference>
<name>A0A1Y1IT02_KLENI</name>
<dbReference type="AlphaFoldDB" id="A0A1Y1IT02"/>
<proteinExistence type="predicted"/>
<reference evidence="2 3" key="1">
    <citation type="journal article" date="2014" name="Nat. Commun.">
        <title>Klebsormidium flaccidum genome reveals primary factors for plant terrestrial adaptation.</title>
        <authorList>
            <person name="Hori K."/>
            <person name="Maruyama F."/>
            <person name="Fujisawa T."/>
            <person name="Togashi T."/>
            <person name="Yamamoto N."/>
            <person name="Seo M."/>
            <person name="Sato S."/>
            <person name="Yamada T."/>
            <person name="Mori H."/>
            <person name="Tajima N."/>
            <person name="Moriyama T."/>
            <person name="Ikeuchi M."/>
            <person name="Watanabe M."/>
            <person name="Wada H."/>
            <person name="Kobayashi K."/>
            <person name="Saito M."/>
            <person name="Masuda T."/>
            <person name="Sasaki-Sekimoto Y."/>
            <person name="Mashiguchi K."/>
            <person name="Awai K."/>
            <person name="Shimojima M."/>
            <person name="Masuda S."/>
            <person name="Iwai M."/>
            <person name="Nobusawa T."/>
            <person name="Narise T."/>
            <person name="Kondo S."/>
            <person name="Saito H."/>
            <person name="Sato R."/>
            <person name="Murakawa M."/>
            <person name="Ihara Y."/>
            <person name="Oshima-Yamada Y."/>
            <person name="Ohtaka K."/>
            <person name="Satoh M."/>
            <person name="Sonobe K."/>
            <person name="Ishii M."/>
            <person name="Ohtani R."/>
            <person name="Kanamori-Sato M."/>
            <person name="Honoki R."/>
            <person name="Miyazaki D."/>
            <person name="Mochizuki H."/>
            <person name="Umetsu J."/>
            <person name="Higashi K."/>
            <person name="Shibata D."/>
            <person name="Kamiya Y."/>
            <person name="Sato N."/>
            <person name="Nakamura Y."/>
            <person name="Tabata S."/>
            <person name="Ida S."/>
            <person name="Kurokawa K."/>
            <person name="Ohta H."/>
        </authorList>
    </citation>
    <scope>NUCLEOTIDE SEQUENCE [LARGE SCALE GENOMIC DNA]</scope>
    <source>
        <strain evidence="2 3">NIES-2285</strain>
    </source>
</reference>